<sequence length="115" mass="11835">MTAASGPAGTDVFAAVRERALALHPDDDEGRMLHSLGLRTGGKFYAFASGTDVVVKLPAARVAELVASGAGSPCETKPGRAMREWVQLPAVDVDACLAAVLEARAFVLSVLGAGR</sequence>
<comment type="caution">
    <text evidence="1">The sequence shown here is derived from an EMBL/GenBank/DDBJ whole genome shotgun (WGS) entry which is preliminary data.</text>
</comment>
<evidence type="ECO:0008006" key="3">
    <source>
        <dbReference type="Google" id="ProtNLM"/>
    </source>
</evidence>
<dbReference type="OrthoDB" id="8779526at2"/>
<evidence type="ECO:0000313" key="1">
    <source>
        <dbReference type="EMBL" id="KGM03633.1"/>
    </source>
</evidence>
<dbReference type="STRING" id="1408250.Q760_17680"/>
<protein>
    <recommendedName>
        <fullName evidence="3">TfoX N-terminal domain-containing protein</fullName>
    </recommendedName>
</protein>
<evidence type="ECO:0000313" key="2">
    <source>
        <dbReference type="Proteomes" id="UP000029833"/>
    </source>
</evidence>
<dbReference type="RefSeq" id="WP_034624925.1">
    <property type="nucleotide sequence ID" value="NZ_AXNT01000009.1"/>
</dbReference>
<reference evidence="1 2" key="1">
    <citation type="submission" date="2013-10" db="EMBL/GenBank/DDBJ databases">
        <authorList>
            <person name="Wang G."/>
            <person name="Zhuang W."/>
        </authorList>
    </citation>
    <scope>NUCLEOTIDE SEQUENCE [LARGE SCALE GENOMIC DNA]</scope>
    <source>
        <strain evidence="1 2">DSM 20118</strain>
    </source>
</reference>
<dbReference type="Proteomes" id="UP000029833">
    <property type="component" value="Unassembled WGS sequence"/>
</dbReference>
<proteinExistence type="predicted"/>
<dbReference type="EMBL" id="AXNT01000009">
    <property type="protein sequence ID" value="KGM03633.1"/>
    <property type="molecule type" value="Genomic_DNA"/>
</dbReference>
<accession>A0A0A0BBV5</accession>
<organism evidence="1 2">
    <name type="scientific">Cellulomonas cellasea DSM 20118</name>
    <dbReference type="NCBI Taxonomy" id="1408250"/>
    <lineage>
        <taxon>Bacteria</taxon>
        <taxon>Bacillati</taxon>
        <taxon>Actinomycetota</taxon>
        <taxon>Actinomycetes</taxon>
        <taxon>Micrococcales</taxon>
        <taxon>Cellulomonadaceae</taxon>
        <taxon>Cellulomonas</taxon>
    </lineage>
</organism>
<gene>
    <name evidence="1" type="ORF">Q760_17680</name>
</gene>
<dbReference type="AlphaFoldDB" id="A0A0A0BBV5"/>
<name>A0A0A0BBV5_9CELL</name>
<keyword evidence="2" id="KW-1185">Reference proteome</keyword>